<accession>A0A6U7E0X5</accession>
<keyword evidence="2" id="KW-0812">Transmembrane</keyword>
<dbReference type="PANTHER" id="PTHR43550">
    <property type="entry name" value="3-KETODIHYDROSPHINGOSINE REDUCTASE"/>
    <property type="match status" value="1"/>
</dbReference>
<dbReference type="GO" id="GO:0005789">
    <property type="term" value="C:endoplasmic reticulum membrane"/>
    <property type="evidence" value="ECO:0007669"/>
    <property type="project" value="TreeGrafter"/>
</dbReference>
<dbReference type="EMBL" id="HBGU01023937">
    <property type="protein sequence ID" value="CAD9441018.1"/>
    <property type="molecule type" value="Transcribed_RNA"/>
</dbReference>
<organism evidence="3">
    <name type="scientific">Haptolina brevifila</name>
    <dbReference type="NCBI Taxonomy" id="156173"/>
    <lineage>
        <taxon>Eukaryota</taxon>
        <taxon>Haptista</taxon>
        <taxon>Haptophyta</taxon>
        <taxon>Prymnesiophyceae</taxon>
        <taxon>Prymnesiales</taxon>
        <taxon>Prymnesiaceae</taxon>
        <taxon>Haptolina</taxon>
    </lineage>
</organism>
<keyword evidence="2" id="KW-1133">Transmembrane helix</keyword>
<dbReference type="Gene3D" id="3.40.50.720">
    <property type="entry name" value="NAD(P)-binding Rossmann-like Domain"/>
    <property type="match status" value="1"/>
</dbReference>
<dbReference type="InterPro" id="IPR002347">
    <property type="entry name" value="SDR_fam"/>
</dbReference>
<dbReference type="SUPFAM" id="SSF51735">
    <property type="entry name" value="NAD(P)-binding Rossmann-fold domains"/>
    <property type="match status" value="1"/>
</dbReference>
<dbReference type="GO" id="GO:0047560">
    <property type="term" value="F:3-dehydrosphinganine reductase activity"/>
    <property type="evidence" value="ECO:0007669"/>
    <property type="project" value="TreeGrafter"/>
</dbReference>
<feature type="transmembrane region" description="Helical" evidence="2">
    <location>
        <begin position="90"/>
        <end position="111"/>
    </location>
</feature>
<dbReference type="GO" id="GO:0006666">
    <property type="term" value="P:3-keto-sphinganine metabolic process"/>
    <property type="evidence" value="ECO:0007669"/>
    <property type="project" value="TreeGrafter"/>
</dbReference>
<dbReference type="Pfam" id="PF00106">
    <property type="entry name" value="adh_short"/>
    <property type="match status" value="1"/>
</dbReference>
<protein>
    <submittedName>
        <fullName evidence="3">Uncharacterized protein</fullName>
    </submittedName>
</protein>
<evidence type="ECO:0000313" key="3">
    <source>
        <dbReference type="EMBL" id="CAD9441018.1"/>
    </source>
</evidence>
<evidence type="ECO:0000256" key="1">
    <source>
        <dbReference type="SAM" id="MobiDB-lite"/>
    </source>
</evidence>
<reference evidence="3" key="1">
    <citation type="submission" date="2021-01" db="EMBL/GenBank/DDBJ databases">
        <authorList>
            <person name="Corre E."/>
            <person name="Pelletier E."/>
            <person name="Niang G."/>
            <person name="Scheremetjew M."/>
            <person name="Finn R."/>
            <person name="Kale V."/>
            <person name="Holt S."/>
            <person name="Cochrane G."/>
            <person name="Meng A."/>
            <person name="Brown T."/>
            <person name="Cohen L."/>
        </authorList>
    </citation>
    <scope>NUCLEOTIDE SEQUENCE</scope>
    <source>
        <strain evidence="3">UTEX LB 985</strain>
    </source>
</reference>
<keyword evidence="2" id="KW-0472">Membrane</keyword>
<feature type="compositionally biased region" description="Pro residues" evidence="1">
    <location>
        <begin position="1"/>
        <end position="18"/>
    </location>
</feature>
<evidence type="ECO:0000313" key="4">
    <source>
        <dbReference type="EMBL" id="CAD9441035.1"/>
    </source>
</evidence>
<gene>
    <name evidence="3" type="ORF">CBRE1094_LOCUS13015</name>
    <name evidence="4" type="ORF">CBRE1094_LOCUS13019</name>
</gene>
<dbReference type="AlphaFoldDB" id="A0A6U7E0X5"/>
<proteinExistence type="predicted"/>
<dbReference type="EMBL" id="HBGU01023948">
    <property type="protein sequence ID" value="CAD9441035.1"/>
    <property type="molecule type" value="Transcribed_RNA"/>
</dbReference>
<feature type="region of interest" description="Disordered" evidence="1">
    <location>
        <begin position="1"/>
        <end position="25"/>
    </location>
</feature>
<dbReference type="PANTHER" id="PTHR43550:SF3">
    <property type="entry name" value="3-KETODIHYDROSPHINGOSINE REDUCTASE"/>
    <property type="match status" value="1"/>
</dbReference>
<dbReference type="InterPro" id="IPR036291">
    <property type="entry name" value="NAD(P)-bd_dom_sf"/>
</dbReference>
<sequence length="456" mass="48926">MSGALPPPGPSTTAPPPNSSKKHGFPDNFQLKVPPALLQKSDHPNDAMGSLVARVTPVWRRLSQYASIMSSWIGWVVMGLRFALATPIGILLFVCVLALLAFFMAQLLWLLPIALLLGLLMPGETDALAAPIALPSMHVVVLGGGQGLTRAVALECVRRGADVTVLAAESEALTQTYELMKTTSLDRHAHVKQQLRCSPLELSDGPMACFVALQNVLELVGKIDCFICHPAELSLEGKGGSAAEPRPISRQEISESVLCCVWAVRAIMFPMQRQAHGRVMVLGVAPNAADSSERLSFKMAMQGLGRTLRAELGEFSIPVSLAAPLGSADPLLETNQATAEGEAPSFFFRSSRGQPSVGEYARHSVSGMVDGVPYILAPGNSNDRLRIGIGRAMGYNKLAPALALLHAFSLPLISLIDAGPPVIWREALTRWWMRRGATATRQAEDKGYRALGEMEA</sequence>
<name>A0A6U7E0X5_9EUKA</name>
<evidence type="ECO:0000256" key="2">
    <source>
        <dbReference type="SAM" id="Phobius"/>
    </source>
</evidence>
<dbReference type="GO" id="GO:0030148">
    <property type="term" value="P:sphingolipid biosynthetic process"/>
    <property type="evidence" value="ECO:0007669"/>
    <property type="project" value="TreeGrafter"/>
</dbReference>
<feature type="transmembrane region" description="Helical" evidence="2">
    <location>
        <begin position="65"/>
        <end position="84"/>
    </location>
</feature>